<gene>
    <name evidence="2" type="ORF">GCM10010994_22680</name>
</gene>
<evidence type="ECO:0000313" key="2">
    <source>
        <dbReference type="EMBL" id="GGC63532.1"/>
    </source>
</evidence>
<reference evidence="2" key="1">
    <citation type="journal article" date="2014" name="Int. J. Syst. Evol. Microbiol.">
        <title>Complete genome sequence of Corynebacterium casei LMG S-19264T (=DSM 44701T), isolated from a smear-ripened cheese.</title>
        <authorList>
            <consortium name="US DOE Joint Genome Institute (JGI-PGF)"/>
            <person name="Walter F."/>
            <person name="Albersmeier A."/>
            <person name="Kalinowski J."/>
            <person name="Ruckert C."/>
        </authorList>
    </citation>
    <scope>NUCLEOTIDE SEQUENCE</scope>
    <source>
        <strain evidence="2">CGMCC 1.12919</strain>
    </source>
</reference>
<dbReference type="AlphaFoldDB" id="A0A916XDZ7"/>
<feature type="region of interest" description="Disordered" evidence="1">
    <location>
        <begin position="68"/>
        <end position="92"/>
    </location>
</feature>
<dbReference type="Proteomes" id="UP000637002">
    <property type="component" value="Unassembled WGS sequence"/>
</dbReference>
<evidence type="ECO:0000313" key="3">
    <source>
        <dbReference type="Proteomes" id="UP000637002"/>
    </source>
</evidence>
<organism evidence="2 3">
    <name type="scientific">Chelatococcus reniformis</name>
    <dbReference type="NCBI Taxonomy" id="1494448"/>
    <lineage>
        <taxon>Bacteria</taxon>
        <taxon>Pseudomonadati</taxon>
        <taxon>Pseudomonadota</taxon>
        <taxon>Alphaproteobacteria</taxon>
        <taxon>Hyphomicrobiales</taxon>
        <taxon>Chelatococcaceae</taxon>
        <taxon>Chelatococcus</taxon>
    </lineage>
</organism>
<proteinExistence type="predicted"/>
<dbReference type="EMBL" id="BMGG01000004">
    <property type="protein sequence ID" value="GGC63532.1"/>
    <property type="molecule type" value="Genomic_DNA"/>
</dbReference>
<feature type="region of interest" description="Disordered" evidence="1">
    <location>
        <begin position="1"/>
        <end position="33"/>
    </location>
</feature>
<reference evidence="2" key="2">
    <citation type="submission" date="2020-09" db="EMBL/GenBank/DDBJ databases">
        <authorList>
            <person name="Sun Q."/>
            <person name="Zhou Y."/>
        </authorList>
    </citation>
    <scope>NUCLEOTIDE SEQUENCE</scope>
    <source>
        <strain evidence="2">CGMCC 1.12919</strain>
    </source>
</reference>
<name>A0A916XDZ7_9HYPH</name>
<accession>A0A916XDZ7</accession>
<sequence length="116" mass="12868">MEFSAEGLVRRLPSPAWNDRNAQATGVGLPPPGLRTEGLKKAVDIQLLESACAVALGRAFRDSPLVYRHASRPRRGPAITHQGQGRGEARPKTMAVDKLTHRYVDGRRSRCRKRWG</sequence>
<comment type="caution">
    <text evidence="2">The sequence shown here is derived from an EMBL/GenBank/DDBJ whole genome shotgun (WGS) entry which is preliminary data.</text>
</comment>
<keyword evidence="3" id="KW-1185">Reference proteome</keyword>
<evidence type="ECO:0000256" key="1">
    <source>
        <dbReference type="SAM" id="MobiDB-lite"/>
    </source>
</evidence>
<protein>
    <submittedName>
        <fullName evidence="2">Uncharacterized protein</fullName>
    </submittedName>
</protein>